<evidence type="ECO:0008006" key="3">
    <source>
        <dbReference type="Google" id="ProtNLM"/>
    </source>
</evidence>
<dbReference type="SUPFAM" id="SSF82199">
    <property type="entry name" value="SET domain"/>
    <property type="match status" value="1"/>
</dbReference>
<dbReference type="RefSeq" id="XP_038727729.1">
    <property type="nucleotide sequence ID" value="XM_038881339.1"/>
</dbReference>
<protein>
    <recommendedName>
        <fullName evidence="3">SET domain-containing protein</fullName>
    </recommendedName>
</protein>
<dbReference type="GeneID" id="62154412"/>
<evidence type="ECO:0000313" key="1">
    <source>
        <dbReference type="EMBL" id="KAF7923386.1"/>
    </source>
</evidence>
<reference evidence="1 2" key="1">
    <citation type="journal article" date="2020" name="Genome Biol. Evol.">
        <title>Comparative genomics of Sclerotiniaceae.</title>
        <authorList>
            <person name="Valero Jimenez C.A."/>
            <person name="Steentjes M."/>
            <person name="Scholten O.E."/>
            <person name="Van Kan J.A.L."/>
        </authorList>
    </citation>
    <scope>NUCLEOTIDE SEQUENCE [LARGE SCALE GENOMIC DNA]</scope>
    <source>
        <strain evidence="1 2">MUCL 94</strain>
    </source>
</reference>
<dbReference type="AlphaFoldDB" id="A0A9P5LM24"/>
<proteinExistence type="predicted"/>
<keyword evidence="2" id="KW-1185">Reference proteome</keyword>
<dbReference type="EMBL" id="RCSW01000031">
    <property type="protein sequence ID" value="KAF7923386.1"/>
    <property type="molecule type" value="Genomic_DNA"/>
</dbReference>
<accession>A0A9P5LM24</accession>
<gene>
    <name evidence="1" type="ORF">EAE97_010824</name>
</gene>
<sequence length="169" mass="19122">MARGNTRMEILVFSAVRNIKRGEELTTLYQAPLGATLARRKFLSSKYGFICMFRACINNKVLNLHSESLKYAPWIVAKESGSEILNKPTLEEIQTLKQVEGWYESVSQAAGKAGQLHIFDDFLRKNNPHGLSDEVVSAYQHRANVATFRAAKQVFDNMGREMGIFSEDF</sequence>
<dbReference type="InterPro" id="IPR046341">
    <property type="entry name" value="SET_dom_sf"/>
</dbReference>
<dbReference type="Proteomes" id="UP000710849">
    <property type="component" value="Unassembled WGS sequence"/>
</dbReference>
<name>A0A9P5LM24_9HELO</name>
<evidence type="ECO:0000313" key="2">
    <source>
        <dbReference type="Proteomes" id="UP000710849"/>
    </source>
</evidence>
<dbReference type="Gene3D" id="2.170.270.10">
    <property type="entry name" value="SET domain"/>
    <property type="match status" value="1"/>
</dbReference>
<comment type="caution">
    <text evidence="1">The sequence shown here is derived from an EMBL/GenBank/DDBJ whole genome shotgun (WGS) entry which is preliminary data.</text>
</comment>
<organism evidence="1 2">
    <name type="scientific">Botrytis byssoidea</name>
    <dbReference type="NCBI Taxonomy" id="139641"/>
    <lineage>
        <taxon>Eukaryota</taxon>
        <taxon>Fungi</taxon>
        <taxon>Dikarya</taxon>
        <taxon>Ascomycota</taxon>
        <taxon>Pezizomycotina</taxon>
        <taxon>Leotiomycetes</taxon>
        <taxon>Helotiales</taxon>
        <taxon>Sclerotiniaceae</taxon>
        <taxon>Botrytis</taxon>
    </lineage>
</organism>